<dbReference type="AlphaFoldDB" id="A0A9W7CRD4"/>
<accession>A0A9W7CRD4</accession>
<keyword evidence="3" id="KW-1185">Reference proteome</keyword>
<evidence type="ECO:0000313" key="2">
    <source>
        <dbReference type="EMBL" id="GMF35572.1"/>
    </source>
</evidence>
<dbReference type="OrthoDB" id="129721at2759"/>
<proteinExistence type="predicted"/>
<sequence length="395" mass="40155">MAEAQESIEREDVAATAAAAASVAVVAALSDAVDAVEAESEFGDEAVTESAPEMATEEVEVVATTEAVAAPAEASEVAAAVAQAVDAVSDLASEAEVAAAAQDLVTAVESAAQADVETEVPAAETIAEEKATEAVVELSTTEEDVQPSVDPAVQEAVEQALQALSEAAREPGEADRALIVGDCPQDADSVSGGFVADTRLSVGTVVAGDDEVFAEEPDDTELEAEVAAAAQEIVNSVELRATPPHVVSAAAVTSAVIGTLLGLIDSVELELVGADSCETDAAMEAALDEVNEEFRNQKKVAVDLHSENDGQKEIADEATKCLEDTQPSTAPTPEAQLSPFTEKDEVLPYDAVRDADIVELVQLPEPSPAELSAAAVGAAVVGALLGVVDAVEIDA</sequence>
<reference evidence="2" key="1">
    <citation type="submission" date="2023-04" db="EMBL/GenBank/DDBJ databases">
        <title>Phytophthora lilii NBRC 32176.</title>
        <authorList>
            <person name="Ichikawa N."/>
            <person name="Sato H."/>
            <person name="Tonouchi N."/>
        </authorList>
    </citation>
    <scope>NUCLEOTIDE SEQUENCE</scope>
    <source>
        <strain evidence="2">NBRC 32176</strain>
    </source>
</reference>
<evidence type="ECO:0000313" key="3">
    <source>
        <dbReference type="Proteomes" id="UP001165083"/>
    </source>
</evidence>
<dbReference type="EMBL" id="BSXW01001292">
    <property type="protein sequence ID" value="GMF35572.1"/>
    <property type="molecule type" value="Genomic_DNA"/>
</dbReference>
<evidence type="ECO:0000256" key="1">
    <source>
        <dbReference type="SAM" id="MobiDB-lite"/>
    </source>
</evidence>
<dbReference type="Proteomes" id="UP001165083">
    <property type="component" value="Unassembled WGS sequence"/>
</dbReference>
<protein>
    <submittedName>
        <fullName evidence="2">Unnamed protein product</fullName>
    </submittedName>
</protein>
<comment type="caution">
    <text evidence="2">The sequence shown here is derived from an EMBL/GenBank/DDBJ whole genome shotgun (WGS) entry which is preliminary data.</text>
</comment>
<name>A0A9W7CRD4_9STRA</name>
<feature type="region of interest" description="Disordered" evidence="1">
    <location>
        <begin position="324"/>
        <end position="343"/>
    </location>
</feature>
<organism evidence="2 3">
    <name type="scientific">Phytophthora lilii</name>
    <dbReference type="NCBI Taxonomy" id="2077276"/>
    <lineage>
        <taxon>Eukaryota</taxon>
        <taxon>Sar</taxon>
        <taxon>Stramenopiles</taxon>
        <taxon>Oomycota</taxon>
        <taxon>Peronosporomycetes</taxon>
        <taxon>Peronosporales</taxon>
        <taxon>Peronosporaceae</taxon>
        <taxon>Phytophthora</taxon>
    </lineage>
</organism>
<gene>
    <name evidence="2" type="ORF">Plil01_001510300</name>
</gene>